<evidence type="ECO:0000256" key="6">
    <source>
        <dbReference type="ARBA" id="ARBA00022842"/>
    </source>
</evidence>
<evidence type="ECO:0000256" key="4">
    <source>
        <dbReference type="ARBA" id="ARBA00022741"/>
    </source>
</evidence>
<dbReference type="InterPro" id="IPR023299">
    <property type="entry name" value="ATPase_P-typ_cyto_dom_N"/>
</dbReference>
<dbReference type="InterPro" id="IPR036412">
    <property type="entry name" value="HAD-like_sf"/>
</dbReference>
<evidence type="ECO:0000256" key="5">
    <source>
        <dbReference type="ARBA" id="ARBA00022840"/>
    </source>
</evidence>
<evidence type="ECO:0000313" key="8">
    <source>
        <dbReference type="Proteomes" id="UP000694941"/>
    </source>
</evidence>
<keyword evidence="5" id="KW-0067">ATP-binding</keyword>
<gene>
    <name evidence="9" type="primary">LOC111083266</name>
</gene>
<keyword evidence="8" id="KW-1185">Reference proteome</keyword>
<reference evidence="9" key="1">
    <citation type="submission" date="2025-08" db="UniProtKB">
        <authorList>
            <consortium name="RefSeq"/>
        </authorList>
    </citation>
    <scope>IDENTIFICATION</scope>
    <source>
        <tissue evidence="9">Muscle</tissue>
    </source>
</reference>
<dbReference type="InterPro" id="IPR023214">
    <property type="entry name" value="HAD_sf"/>
</dbReference>
<dbReference type="InterPro" id="IPR006544">
    <property type="entry name" value="P-type_TPase_V"/>
</dbReference>
<dbReference type="Proteomes" id="UP000694941">
    <property type="component" value="Unplaced"/>
</dbReference>
<keyword evidence="3" id="KW-0479">Metal-binding</keyword>
<dbReference type="RefSeq" id="XP_022235355.1">
    <property type="nucleotide sequence ID" value="XM_022379647.1"/>
</dbReference>
<dbReference type="GeneID" id="111083266"/>
<feature type="non-terminal residue" evidence="9">
    <location>
        <position position="143"/>
    </location>
</feature>
<name>A0ABM1RVF0_LIMPO</name>
<protein>
    <submittedName>
        <fullName evidence="9">Probable cation-transporting ATPase 13A3</fullName>
    </submittedName>
</protein>
<evidence type="ECO:0000256" key="3">
    <source>
        <dbReference type="ARBA" id="ARBA00022723"/>
    </source>
</evidence>
<dbReference type="SUPFAM" id="SSF81660">
    <property type="entry name" value="Metal cation-transporting ATPase, ATP-binding domain N"/>
    <property type="match status" value="1"/>
</dbReference>
<dbReference type="PANTHER" id="PTHR45630">
    <property type="entry name" value="CATION-TRANSPORTING ATPASE-RELATED"/>
    <property type="match status" value="1"/>
</dbReference>
<keyword evidence="2" id="KW-0597">Phosphoprotein</keyword>
<dbReference type="Gene3D" id="3.40.1110.10">
    <property type="entry name" value="Calcium-transporting ATPase, cytoplasmic domain N"/>
    <property type="match status" value="1"/>
</dbReference>
<keyword evidence="4" id="KW-0547">Nucleotide-binding</keyword>
<dbReference type="PANTHER" id="PTHR45630:SF8">
    <property type="entry name" value="CATION-TRANSPORTING ATPASE"/>
    <property type="match status" value="1"/>
</dbReference>
<dbReference type="SUPFAM" id="SSF56784">
    <property type="entry name" value="HAD-like"/>
    <property type="match status" value="1"/>
</dbReference>
<organism evidence="8 9">
    <name type="scientific">Limulus polyphemus</name>
    <name type="common">Atlantic horseshoe crab</name>
    <dbReference type="NCBI Taxonomy" id="6850"/>
    <lineage>
        <taxon>Eukaryota</taxon>
        <taxon>Metazoa</taxon>
        <taxon>Ecdysozoa</taxon>
        <taxon>Arthropoda</taxon>
        <taxon>Chelicerata</taxon>
        <taxon>Merostomata</taxon>
        <taxon>Xiphosura</taxon>
        <taxon>Limulidae</taxon>
        <taxon>Limulus</taxon>
    </lineage>
</organism>
<proteinExistence type="predicted"/>
<comment type="subcellular location">
    <subcellularLocation>
        <location evidence="1">Membrane</location>
        <topology evidence="1">Multi-pass membrane protein</topology>
    </subcellularLocation>
</comment>
<evidence type="ECO:0000256" key="7">
    <source>
        <dbReference type="ARBA" id="ARBA00022967"/>
    </source>
</evidence>
<dbReference type="Gene3D" id="3.40.50.1000">
    <property type="entry name" value="HAD superfamily/HAD-like"/>
    <property type="match status" value="1"/>
</dbReference>
<keyword evidence="7" id="KW-1278">Translocase</keyword>
<keyword evidence="6" id="KW-0460">Magnesium</keyword>
<accession>A0ABM1RVF0</accession>
<sequence>MERVPEDFAQVLQTYTQQGHRVLALAHRPLYKISYAKVQRISREELEINLVFKGLLVMENRLKSETAGNIEILKAANIRPVMVTGDNMLTALSVAYDCGMIVKHNQVVQLSTTQIEDVNVPTLSWDFASLPTKKYEQVKTLRK</sequence>
<evidence type="ECO:0000256" key="2">
    <source>
        <dbReference type="ARBA" id="ARBA00022553"/>
    </source>
</evidence>
<evidence type="ECO:0000256" key="1">
    <source>
        <dbReference type="ARBA" id="ARBA00004141"/>
    </source>
</evidence>
<dbReference type="Pfam" id="PF13246">
    <property type="entry name" value="Cation_ATPase"/>
    <property type="match status" value="1"/>
</dbReference>
<evidence type="ECO:0000313" key="9">
    <source>
        <dbReference type="RefSeq" id="XP_022235355.1"/>
    </source>
</evidence>